<dbReference type="AlphaFoldDB" id="A0A1Y2MTN2"/>
<evidence type="ECO:0000313" key="2">
    <source>
        <dbReference type="EMBL" id="OSY38556.1"/>
    </source>
</evidence>
<reference evidence="2 3" key="1">
    <citation type="submission" date="2016-09" db="EMBL/GenBank/DDBJ databases">
        <title>Pseudonocardia autotrophica DSM535, a candidate organism with high potential of specific P450 cytochromes.</title>
        <authorList>
            <person name="Grumaz C."/>
            <person name="Vainshtein Y."/>
            <person name="Kirstahler P."/>
            <person name="Sohn K."/>
        </authorList>
    </citation>
    <scope>NUCLEOTIDE SEQUENCE [LARGE SCALE GENOMIC DNA]</scope>
    <source>
        <strain evidence="2 3">DSM 535</strain>
    </source>
</reference>
<organism evidence="2 3">
    <name type="scientific">Pseudonocardia autotrophica</name>
    <name type="common">Amycolata autotrophica</name>
    <name type="synonym">Nocardia autotrophica</name>
    <dbReference type="NCBI Taxonomy" id="2074"/>
    <lineage>
        <taxon>Bacteria</taxon>
        <taxon>Bacillati</taxon>
        <taxon>Actinomycetota</taxon>
        <taxon>Actinomycetes</taxon>
        <taxon>Pseudonocardiales</taxon>
        <taxon>Pseudonocardiaceae</taxon>
        <taxon>Pseudonocardia</taxon>
    </lineage>
</organism>
<dbReference type="STRING" id="2074.BG845_04072"/>
<dbReference type="PANTHER" id="PTHR14119">
    <property type="entry name" value="HYDROLASE"/>
    <property type="match status" value="1"/>
</dbReference>
<accession>A0A1Y2MTN2</accession>
<name>A0A1Y2MTN2_PSEAH</name>
<sequence length="182" mass="19492">MIPAATVSGVLMTADAAVLLLVDLQERLAPVIHQGDRVIDRTVRLAEAATLLGVPVLATEQIPEKLGPTVEPLAGYPHLVTHKSSFGADPGGLVPPGRSEIVVTGMEAHVCVLQTTLRLIEDGHRVLLAADAVGSRDPEDRAAALDRARAAGAEIVTSEMVLFEWLRDATHPRFREVHKLLK</sequence>
<dbReference type="Proteomes" id="UP000194360">
    <property type="component" value="Unassembled WGS sequence"/>
</dbReference>
<evidence type="ECO:0000259" key="1">
    <source>
        <dbReference type="Pfam" id="PF00857"/>
    </source>
</evidence>
<evidence type="ECO:0000313" key="3">
    <source>
        <dbReference type="Proteomes" id="UP000194360"/>
    </source>
</evidence>
<comment type="caution">
    <text evidence="2">The sequence shown here is derived from an EMBL/GenBank/DDBJ whole genome shotgun (WGS) entry which is preliminary data.</text>
</comment>
<dbReference type="EMBL" id="MIGB01000022">
    <property type="protein sequence ID" value="OSY38556.1"/>
    <property type="molecule type" value="Genomic_DNA"/>
</dbReference>
<protein>
    <submittedName>
        <fullName evidence="2">Isochorismatase family protein</fullName>
    </submittedName>
</protein>
<dbReference type="InterPro" id="IPR050993">
    <property type="entry name" value="Isochorismatase_domain"/>
</dbReference>
<gene>
    <name evidence="2" type="ORF">BG845_04072</name>
</gene>
<dbReference type="Pfam" id="PF00857">
    <property type="entry name" value="Isochorismatase"/>
    <property type="match status" value="1"/>
</dbReference>
<keyword evidence="3" id="KW-1185">Reference proteome</keyword>
<dbReference type="PANTHER" id="PTHR14119:SF3">
    <property type="entry name" value="ISOCHORISMATASE DOMAIN-CONTAINING PROTEIN 2"/>
    <property type="match status" value="1"/>
</dbReference>
<dbReference type="InterPro" id="IPR036380">
    <property type="entry name" value="Isochorismatase-like_sf"/>
</dbReference>
<dbReference type="Gene3D" id="3.40.50.850">
    <property type="entry name" value="Isochorismatase-like"/>
    <property type="match status" value="1"/>
</dbReference>
<dbReference type="SUPFAM" id="SSF52499">
    <property type="entry name" value="Isochorismatase-like hydrolases"/>
    <property type="match status" value="1"/>
</dbReference>
<feature type="domain" description="Isochorismatase-like" evidence="1">
    <location>
        <begin position="18"/>
        <end position="159"/>
    </location>
</feature>
<dbReference type="InterPro" id="IPR000868">
    <property type="entry name" value="Isochorismatase-like_dom"/>
</dbReference>
<proteinExistence type="predicted"/>